<comment type="caution">
    <text evidence="2">The sequence shown here is derived from an EMBL/GenBank/DDBJ whole genome shotgun (WGS) entry which is preliminary data.</text>
</comment>
<proteinExistence type="predicted"/>
<sequence>MEGEETVASLQSTADGTRRKNELAVTEKHGPADLSVMTRDKMDDRTRNGEFESRAQGRIEHRTVRSLCQRGRALPTATGLKKDSDPAAQSAVCRLPSKASRVGGAVVDDSGGSECGCRNGNSKGVGVELSGGMGWQEARRRENCRLATRPTKRNKRGSARATGRLATATRQVKSSQVKQGQVR</sequence>
<feature type="compositionally biased region" description="Low complexity" evidence="1">
    <location>
        <begin position="102"/>
        <end position="112"/>
    </location>
</feature>
<feature type="region of interest" description="Disordered" evidence="1">
    <location>
        <begin position="1"/>
        <end position="57"/>
    </location>
</feature>
<name>A0A9W8TMF6_9PEZI</name>
<dbReference type="AlphaFoldDB" id="A0A9W8TMF6"/>
<protein>
    <submittedName>
        <fullName evidence="2">Uncharacterized protein</fullName>
    </submittedName>
</protein>
<dbReference type="Proteomes" id="UP001148614">
    <property type="component" value="Unassembled WGS sequence"/>
</dbReference>
<evidence type="ECO:0000256" key="1">
    <source>
        <dbReference type="SAM" id="MobiDB-lite"/>
    </source>
</evidence>
<feature type="compositionally biased region" description="Low complexity" evidence="1">
    <location>
        <begin position="159"/>
        <end position="183"/>
    </location>
</feature>
<accession>A0A9W8TMF6</accession>
<reference evidence="2" key="1">
    <citation type="submission" date="2022-07" db="EMBL/GenBank/DDBJ databases">
        <title>Genome Sequence of Xylaria arbuscula.</title>
        <authorList>
            <person name="Buettner E."/>
        </authorList>
    </citation>
    <scope>NUCLEOTIDE SEQUENCE</scope>
    <source>
        <strain evidence="2">VT107</strain>
    </source>
</reference>
<evidence type="ECO:0000313" key="2">
    <source>
        <dbReference type="EMBL" id="KAJ3569288.1"/>
    </source>
</evidence>
<keyword evidence="3" id="KW-1185">Reference proteome</keyword>
<evidence type="ECO:0000313" key="3">
    <source>
        <dbReference type="Proteomes" id="UP001148614"/>
    </source>
</evidence>
<gene>
    <name evidence="2" type="ORF">NPX13_g6134</name>
</gene>
<organism evidence="2 3">
    <name type="scientific">Xylaria arbuscula</name>
    <dbReference type="NCBI Taxonomy" id="114810"/>
    <lineage>
        <taxon>Eukaryota</taxon>
        <taxon>Fungi</taxon>
        <taxon>Dikarya</taxon>
        <taxon>Ascomycota</taxon>
        <taxon>Pezizomycotina</taxon>
        <taxon>Sordariomycetes</taxon>
        <taxon>Xylariomycetidae</taxon>
        <taxon>Xylariales</taxon>
        <taxon>Xylariaceae</taxon>
        <taxon>Xylaria</taxon>
    </lineage>
</organism>
<dbReference type="EMBL" id="JANPWZ010001050">
    <property type="protein sequence ID" value="KAJ3569288.1"/>
    <property type="molecule type" value="Genomic_DNA"/>
</dbReference>
<feature type="compositionally biased region" description="Basic and acidic residues" evidence="1">
    <location>
        <begin position="38"/>
        <end position="57"/>
    </location>
</feature>
<feature type="region of interest" description="Disordered" evidence="1">
    <location>
        <begin position="96"/>
        <end position="183"/>
    </location>
</feature>
<feature type="compositionally biased region" description="Basic and acidic residues" evidence="1">
    <location>
        <begin position="16"/>
        <end position="31"/>
    </location>
</feature>